<dbReference type="PANTHER" id="PTHR42085:SF1">
    <property type="entry name" value="F-BOX DOMAIN-CONTAINING PROTEIN"/>
    <property type="match status" value="1"/>
</dbReference>
<sequence>MALTNRESSLELGDPSNITKYSKTTGRPIRRAAGKAKQIAGYVDSKVIEDDEDPIEVPSEDEDGEPIKPQRKRKRSPSLSPPPLDPLIRDEDPDEPSDVEAGLYQQNTAERAPITLQFNIPLGFHGPLMVKLDRKLLDQMQQGDRAHDLQPPRSKRRLAAKPKPVQRQQKKAGFTDLPPELRNKIYRHLFVTGDIVQIPRATNLCRSGQFLSTCKLVHSEGCSILYGENTIMLDRSRDRRGPYWEPVPKEIGYTDARRFLKAIGPENLAYLREVRLVMEDACPSATPYLNHEERRYVNDEHLIDILRILRNAKLREFKLTFLGRRALARTDIKILRYLEQVKADEVSSSSSGWYHPPKITFGLWADLKESMSRIPKLYAAKK</sequence>
<dbReference type="AlphaFoldDB" id="A0A6A5UDW3"/>
<name>A0A6A5UDW3_9PLEO</name>
<dbReference type="EMBL" id="ML976977">
    <property type="protein sequence ID" value="KAF1963393.1"/>
    <property type="molecule type" value="Genomic_DNA"/>
</dbReference>
<protein>
    <submittedName>
        <fullName evidence="2">Uncharacterized protein</fullName>
    </submittedName>
</protein>
<dbReference type="Proteomes" id="UP000800035">
    <property type="component" value="Unassembled WGS sequence"/>
</dbReference>
<dbReference type="InterPro" id="IPR038883">
    <property type="entry name" value="AN11006-like"/>
</dbReference>
<feature type="compositionally biased region" description="Polar residues" evidence="1">
    <location>
        <begin position="16"/>
        <end position="25"/>
    </location>
</feature>
<dbReference type="OrthoDB" id="5372935at2759"/>
<dbReference type="PANTHER" id="PTHR42085">
    <property type="entry name" value="F-BOX DOMAIN-CONTAINING PROTEIN"/>
    <property type="match status" value="1"/>
</dbReference>
<keyword evidence="3" id="KW-1185">Reference proteome</keyword>
<feature type="compositionally biased region" description="Acidic residues" evidence="1">
    <location>
        <begin position="49"/>
        <end position="64"/>
    </location>
</feature>
<feature type="region of interest" description="Disordered" evidence="1">
    <location>
        <begin position="141"/>
        <end position="173"/>
    </location>
</feature>
<evidence type="ECO:0000313" key="3">
    <source>
        <dbReference type="Proteomes" id="UP000800035"/>
    </source>
</evidence>
<gene>
    <name evidence="2" type="ORF">CC80DRAFT_398005</name>
</gene>
<evidence type="ECO:0000313" key="2">
    <source>
        <dbReference type="EMBL" id="KAF1963393.1"/>
    </source>
</evidence>
<proteinExistence type="predicted"/>
<organism evidence="2 3">
    <name type="scientific">Byssothecium circinans</name>
    <dbReference type="NCBI Taxonomy" id="147558"/>
    <lineage>
        <taxon>Eukaryota</taxon>
        <taxon>Fungi</taxon>
        <taxon>Dikarya</taxon>
        <taxon>Ascomycota</taxon>
        <taxon>Pezizomycotina</taxon>
        <taxon>Dothideomycetes</taxon>
        <taxon>Pleosporomycetidae</taxon>
        <taxon>Pleosporales</taxon>
        <taxon>Massarineae</taxon>
        <taxon>Massarinaceae</taxon>
        <taxon>Byssothecium</taxon>
    </lineage>
</organism>
<evidence type="ECO:0000256" key="1">
    <source>
        <dbReference type="SAM" id="MobiDB-lite"/>
    </source>
</evidence>
<accession>A0A6A5UDW3</accession>
<feature type="region of interest" description="Disordered" evidence="1">
    <location>
        <begin position="1"/>
        <end position="99"/>
    </location>
</feature>
<reference evidence="2" key="1">
    <citation type="journal article" date="2020" name="Stud. Mycol.">
        <title>101 Dothideomycetes genomes: a test case for predicting lifestyles and emergence of pathogens.</title>
        <authorList>
            <person name="Haridas S."/>
            <person name="Albert R."/>
            <person name="Binder M."/>
            <person name="Bloem J."/>
            <person name="Labutti K."/>
            <person name="Salamov A."/>
            <person name="Andreopoulos B."/>
            <person name="Baker S."/>
            <person name="Barry K."/>
            <person name="Bills G."/>
            <person name="Bluhm B."/>
            <person name="Cannon C."/>
            <person name="Castanera R."/>
            <person name="Culley D."/>
            <person name="Daum C."/>
            <person name="Ezra D."/>
            <person name="Gonzalez J."/>
            <person name="Henrissat B."/>
            <person name="Kuo A."/>
            <person name="Liang C."/>
            <person name="Lipzen A."/>
            <person name="Lutzoni F."/>
            <person name="Magnuson J."/>
            <person name="Mondo S."/>
            <person name="Nolan M."/>
            <person name="Ohm R."/>
            <person name="Pangilinan J."/>
            <person name="Park H.-J."/>
            <person name="Ramirez L."/>
            <person name="Alfaro M."/>
            <person name="Sun H."/>
            <person name="Tritt A."/>
            <person name="Yoshinaga Y."/>
            <person name="Zwiers L.-H."/>
            <person name="Turgeon B."/>
            <person name="Goodwin S."/>
            <person name="Spatafora J."/>
            <person name="Crous P."/>
            <person name="Grigoriev I."/>
        </authorList>
    </citation>
    <scope>NUCLEOTIDE SEQUENCE</scope>
    <source>
        <strain evidence="2">CBS 675.92</strain>
    </source>
</reference>